<protein>
    <recommendedName>
        <fullName evidence="3">Lipoprotein</fullName>
    </recommendedName>
</protein>
<dbReference type="Proteomes" id="UP000253437">
    <property type="component" value="Unassembled WGS sequence"/>
</dbReference>
<dbReference type="AlphaFoldDB" id="A0A8B3DEM4"/>
<accession>A0A8B3DEM4</accession>
<sequence length="110" mass="12183">MKVFFICLLFLLAGCEPIDTTEEKERPTLVPISAHWVGGLDGGVYLEVYAEGDNYSGTVYYPNSGETWYQGGFKYSGKDAIDVNNSELFSSWDGDTIYLTTGEKLSVKSD</sequence>
<comment type="caution">
    <text evidence="1">The sequence shown here is derived from an EMBL/GenBank/DDBJ whole genome shotgun (WGS) entry which is preliminary data.</text>
</comment>
<evidence type="ECO:0000313" key="1">
    <source>
        <dbReference type="EMBL" id="RIV97780.1"/>
    </source>
</evidence>
<dbReference type="EMBL" id="QOUW02000316">
    <property type="protein sequence ID" value="RIV97780.1"/>
    <property type="molecule type" value="Genomic_DNA"/>
</dbReference>
<gene>
    <name evidence="1" type="ORF">DS957_029220</name>
</gene>
<evidence type="ECO:0008006" key="3">
    <source>
        <dbReference type="Google" id="ProtNLM"/>
    </source>
</evidence>
<reference evidence="1 2" key="1">
    <citation type="submission" date="2018-08" db="EMBL/GenBank/DDBJ databases">
        <title>Vibrio harveyi strains pathogenic to white snook Centropomus viridis Lockington (1877) and potential probiotic bacteria.</title>
        <authorList>
            <person name="Soto-Rodriguez S."/>
            <person name="Gomez-Gil B."/>
            <person name="Lozano-Olvera R."/>
        </authorList>
    </citation>
    <scope>NUCLEOTIDE SEQUENCE [LARGE SCALE GENOMIC DNA]</scope>
    <source>
        <strain evidence="1 2">CAIM 1508</strain>
    </source>
</reference>
<dbReference type="RefSeq" id="WP_017191334.1">
    <property type="nucleotide sequence ID" value="NZ_CP118584.1"/>
</dbReference>
<name>A0A8B3DEM4_VIBHA</name>
<proteinExistence type="predicted"/>
<evidence type="ECO:0000313" key="2">
    <source>
        <dbReference type="Proteomes" id="UP000253437"/>
    </source>
</evidence>
<organism evidence="1 2">
    <name type="scientific">Vibrio harveyi</name>
    <name type="common">Beneckea harveyi</name>
    <dbReference type="NCBI Taxonomy" id="669"/>
    <lineage>
        <taxon>Bacteria</taxon>
        <taxon>Pseudomonadati</taxon>
        <taxon>Pseudomonadota</taxon>
        <taxon>Gammaproteobacteria</taxon>
        <taxon>Vibrionales</taxon>
        <taxon>Vibrionaceae</taxon>
        <taxon>Vibrio</taxon>
    </lineage>
</organism>
<dbReference type="PROSITE" id="PS51257">
    <property type="entry name" value="PROKAR_LIPOPROTEIN"/>
    <property type="match status" value="1"/>
</dbReference>